<comment type="caution">
    <text evidence="3">The sequence shown here is derived from an EMBL/GenBank/DDBJ whole genome shotgun (WGS) entry which is preliminary data.</text>
</comment>
<protein>
    <recommendedName>
        <fullName evidence="2">DUF6593 domain-containing protein</fullName>
    </recommendedName>
</protein>
<dbReference type="AlphaFoldDB" id="A0A4R0R8J9"/>
<evidence type="ECO:0000259" key="2">
    <source>
        <dbReference type="Pfam" id="PF20236"/>
    </source>
</evidence>
<proteinExistence type="predicted"/>
<name>A0A4R0R8J9_9APHY</name>
<organism evidence="3 4">
    <name type="scientific">Steccherinum ochraceum</name>
    <dbReference type="NCBI Taxonomy" id="92696"/>
    <lineage>
        <taxon>Eukaryota</taxon>
        <taxon>Fungi</taxon>
        <taxon>Dikarya</taxon>
        <taxon>Basidiomycota</taxon>
        <taxon>Agaricomycotina</taxon>
        <taxon>Agaricomycetes</taxon>
        <taxon>Polyporales</taxon>
        <taxon>Steccherinaceae</taxon>
        <taxon>Steccherinum</taxon>
    </lineage>
</organism>
<reference evidence="3 4" key="1">
    <citation type="submission" date="2018-11" db="EMBL/GenBank/DDBJ databases">
        <title>Genome assembly of Steccherinum ochraceum LE-BIN_3174, the white-rot fungus of the Steccherinaceae family (The Residual Polyporoid clade, Polyporales, Basidiomycota).</title>
        <authorList>
            <person name="Fedorova T.V."/>
            <person name="Glazunova O.A."/>
            <person name="Landesman E.O."/>
            <person name="Moiseenko K.V."/>
            <person name="Psurtseva N.V."/>
            <person name="Savinova O.S."/>
            <person name="Shakhova N.V."/>
            <person name="Tyazhelova T.V."/>
            <person name="Vasina D.V."/>
        </authorList>
    </citation>
    <scope>NUCLEOTIDE SEQUENCE [LARGE SCALE GENOMIC DNA]</scope>
    <source>
        <strain evidence="3 4">LE-BIN_3174</strain>
    </source>
</reference>
<accession>A0A4R0R8J9</accession>
<feature type="compositionally biased region" description="Low complexity" evidence="1">
    <location>
        <begin position="9"/>
        <end position="18"/>
    </location>
</feature>
<evidence type="ECO:0000256" key="1">
    <source>
        <dbReference type="SAM" id="MobiDB-lite"/>
    </source>
</evidence>
<dbReference type="OrthoDB" id="3174721at2759"/>
<sequence>MFGKNALFRSTSRTTLSTPPGYYESSADRRLDPEGVIYSPQSLDEVVEDAVEDVVERQTPVNDDLAGRFPQVASSSASQPMPEPVVMTWSPPRTVSSGMEGITYTFAQTGRETMVLLPPARHRDTRPAYHVSWYEDFFMKNNFITTIRRGGSEHGQFVGEFNLKGRRGAASLRIGSKNQRFLNEVFVDKNYATNSKFYKLQYDDQSPVLFWNREDRTVCLNSRSEVIATYTPPNYHSKKAALQSAKLVIKPAGRQPDLCDQIVILVLITERLHASSSS</sequence>
<evidence type="ECO:0000313" key="4">
    <source>
        <dbReference type="Proteomes" id="UP000292702"/>
    </source>
</evidence>
<dbReference type="InterPro" id="IPR046528">
    <property type="entry name" value="DUF6593"/>
</dbReference>
<gene>
    <name evidence="3" type="ORF">EIP91_004552</name>
</gene>
<dbReference type="EMBL" id="RWJN01000257">
    <property type="protein sequence ID" value="TCD64080.1"/>
    <property type="molecule type" value="Genomic_DNA"/>
</dbReference>
<dbReference type="Pfam" id="PF20236">
    <property type="entry name" value="DUF6593"/>
    <property type="match status" value="1"/>
</dbReference>
<feature type="domain" description="DUF6593" evidence="2">
    <location>
        <begin position="125"/>
        <end position="272"/>
    </location>
</feature>
<evidence type="ECO:0000313" key="3">
    <source>
        <dbReference type="EMBL" id="TCD64080.1"/>
    </source>
</evidence>
<dbReference type="Proteomes" id="UP000292702">
    <property type="component" value="Unassembled WGS sequence"/>
</dbReference>
<feature type="region of interest" description="Disordered" evidence="1">
    <location>
        <begin position="1"/>
        <end position="28"/>
    </location>
</feature>
<keyword evidence="4" id="KW-1185">Reference proteome</keyword>